<protein>
    <recommendedName>
        <fullName evidence="8">ATP synthase F1 complex delta/epsilon subunit N-terminal domain-containing protein</fullName>
    </recommendedName>
</protein>
<dbReference type="HAMAP" id="MF_00530">
    <property type="entry name" value="ATP_synth_epsil_bac"/>
    <property type="match status" value="1"/>
</dbReference>
<keyword evidence="5" id="KW-0472">Membrane</keyword>
<evidence type="ECO:0000256" key="5">
    <source>
        <dbReference type="ARBA" id="ARBA00023136"/>
    </source>
</evidence>
<evidence type="ECO:0000256" key="3">
    <source>
        <dbReference type="ARBA" id="ARBA00022448"/>
    </source>
</evidence>
<evidence type="ECO:0000313" key="9">
    <source>
        <dbReference type="EMBL" id="SVB74287.1"/>
    </source>
</evidence>
<dbReference type="NCBIfam" id="TIGR01216">
    <property type="entry name" value="ATP_synt_epsi"/>
    <property type="match status" value="1"/>
</dbReference>
<evidence type="ECO:0000256" key="2">
    <source>
        <dbReference type="ARBA" id="ARBA00005712"/>
    </source>
</evidence>
<dbReference type="AlphaFoldDB" id="A0A382GI31"/>
<sequence length="137" mass="15201">MPLLLEIVTPDAKVYSETVDEVGLPTTEGRVHILPHHIPIIAKLDAGEILVRRGKEDEMLAVGSGFIEVYGDKVSILTDQAINVEEIDDSEIEEAVRRAQEALEEGKKSNIDAAEIHRLEAEARFAHAQQIARGKRR</sequence>
<dbReference type="SUPFAM" id="SSF51344">
    <property type="entry name" value="Epsilon subunit of F1F0-ATP synthase N-terminal domain"/>
    <property type="match status" value="1"/>
</dbReference>
<evidence type="ECO:0000259" key="8">
    <source>
        <dbReference type="Pfam" id="PF02823"/>
    </source>
</evidence>
<dbReference type="Gene3D" id="2.60.15.10">
    <property type="entry name" value="F0F1 ATP synthase delta/epsilon subunit, N-terminal"/>
    <property type="match status" value="1"/>
</dbReference>
<dbReference type="InterPro" id="IPR020546">
    <property type="entry name" value="ATP_synth_F1_dsu/esu_N"/>
</dbReference>
<dbReference type="PANTHER" id="PTHR13822">
    <property type="entry name" value="ATP SYNTHASE DELTA/EPSILON CHAIN"/>
    <property type="match status" value="1"/>
</dbReference>
<name>A0A382GI31_9ZZZZ</name>
<proteinExistence type="inferred from homology"/>
<comment type="subcellular location">
    <subcellularLocation>
        <location evidence="1">Membrane</location>
        <topology evidence="1">Peripheral membrane protein</topology>
    </subcellularLocation>
</comment>
<accession>A0A382GI31</accession>
<evidence type="ECO:0000256" key="1">
    <source>
        <dbReference type="ARBA" id="ARBA00004170"/>
    </source>
</evidence>
<reference evidence="9" key="1">
    <citation type="submission" date="2018-05" db="EMBL/GenBank/DDBJ databases">
        <authorList>
            <person name="Lanie J.A."/>
            <person name="Ng W.-L."/>
            <person name="Kazmierczak K.M."/>
            <person name="Andrzejewski T.M."/>
            <person name="Davidsen T.M."/>
            <person name="Wayne K.J."/>
            <person name="Tettelin H."/>
            <person name="Glass J.I."/>
            <person name="Rusch D."/>
            <person name="Podicherti R."/>
            <person name="Tsui H.-C.T."/>
            <person name="Winkler M.E."/>
        </authorList>
    </citation>
    <scope>NUCLEOTIDE SEQUENCE</scope>
</reference>
<organism evidence="9">
    <name type="scientific">marine metagenome</name>
    <dbReference type="NCBI Taxonomy" id="408172"/>
    <lineage>
        <taxon>unclassified sequences</taxon>
        <taxon>metagenomes</taxon>
        <taxon>ecological metagenomes</taxon>
    </lineage>
</organism>
<comment type="similarity">
    <text evidence="2">Belongs to the ATPase epsilon chain family.</text>
</comment>
<keyword evidence="3" id="KW-0813">Transport</keyword>
<evidence type="ECO:0000256" key="6">
    <source>
        <dbReference type="ARBA" id="ARBA00023196"/>
    </source>
</evidence>
<keyword evidence="6" id="KW-0139">CF(1)</keyword>
<dbReference type="CDD" id="cd12152">
    <property type="entry name" value="F1-ATPase_delta"/>
    <property type="match status" value="1"/>
</dbReference>
<dbReference type="GO" id="GO:0046933">
    <property type="term" value="F:proton-transporting ATP synthase activity, rotational mechanism"/>
    <property type="evidence" value="ECO:0007669"/>
    <property type="project" value="InterPro"/>
</dbReference>
<evidence type="ECO:0000256" key="7">
    <source>
        <dbReference type="ARBA" id="ARBA00023310"/>
    </source>
</evidence>
<dbReference type="PANTHER" id="PTHR13822:SF10">
    <property type="entry name" value="ATP SYNTHASE EPSILON CHAIN, CHLOROPLASTIC"/>
    <property type="match status" value="1"/>
</dbReference>
<keyword evidence="7" id="KW-0066">ATP synthesis</keyword>
<evidence type="ECO:0000256" key="4">
    <source>
        <dbReference type="ARBA" id="ARBA00023065"/>
    </source>
</evidence>
<dbReference type="Pfam" id="PF02823">
    <property type="entry name" value="ATP-synt_DE_N"/>
    <property type="match status" value="1"/>
</dbReference>
<feature type="domain" description="ATP synthase F1 complex delta/epsilon subunit N-terminal" evidence="8">
    <location>
        <begin position="5"/>
        <end position="81"/>
    </location>
</feature>
<dbReference type="GO" id="GO:0045259">
    <property type="term" value="C:proton-transporting ATP synthase complex"/>
    <property type="evidence" value="ECO:0007669"/>
    <property type="project" value="UniProtKB-KW"/>
</dbReference>
<dbReference type="InterPro" id="IPR036771">
    <property type="entry name" value="ATPsynth_dsu/esu_N"/>
</dbReference>
<keyword evidence="4" id="KW-0406">Ion transport</keyword>
<dbReference type="EMBL" id="UINC01055427">
    <property type="protein sequence ID" value="SVB74287.1"/>
    <property type="molecule type" value="Genomic_DNA"/>
</dbReference>
<gene>
    <name evidence="9" type="ORF">METZ01_LOCUS227141</name>
</gene>
<dbReference type="InterPro" id="IPR001469">
    <property type="entry name" value="ATP_synth_F1_dsu/esu"/>
</dbReference>